<evidence type="ECO:0000256" key="12">
    <source>
        <dbReference type="ARBA" id="ARBA00023136"/>
    </source>
</evidence>
<keyword evidence="8" id="KW-0677">Repeat</keyword>
<evidence type="ECO:0000256" key="18">
    <source>
        <dbReference type="SAM" id="Phobius"/>
    </source>
</evidence>
<evidence type="ECO:0000256" key="11">
    <source>
        <dbReference type="ARBA" id="ARBA00022989"/>
    </source>
</evidence>
<accession>A0A6J2Q6V2</accession>
<evidence type="ECO:0000313" key="22">
    <source>
        <dbReference type="RefSeq" id="XP_029294158.1"/>
    </source>
</evidence>
<gene>
    <name evidence="22" type="primary">pecam1a</name>
</gene>
<dbReference type="InterPro" id="IPR003598">
    <property type="entry name" value="Ig_sub2"/>
</dbReference>
<dbReference type="GO" id="GO:0098742">
    <property type="term" value="P:cell-cell adhesion via plasma-membrane adhesion molecules"/>
    <property type="evidence" value="ECO:0007669"/>
    <property type="project" value="TreeGrafter"/>
</dbReference>
<evidence type="ECO:0000256" key="19">
    <source>
        <dbReference type="SAM" id="SignalP"/>
    </source>
</evidence>
<evidence type="ECO:0000256" key="5">
    <source>
        <dbReference type="ARBA" id="ARBA00022553"/>
    </source>
</evidence>
<dbReference type="RefSeq" id="XP_029294158.1">
    <property type="nucleotide sequence ID" value="XM_029438298.1"/>
</dbReference>
<dbReference type="InParanoid" id="A0A6J2Q6V2"/>
<dbReference type="OrthoDB" id="9950534at2759"/>
<dbReference type="InterPro" id="IPR013783">
    <property type="entry name" value="Ig-like_fold"/>
</dbReference>
<dbReference type="InterPro" id="IPR003599">
    <property type="entry name" value="Ig_sub"/>
</dbReference>
<feature type="region of interest" description="Disordered" evidence="17">
    <location>
        <begin position="679"/>
        <end position="801"/>
    </location>
</feature>
<dbReference type="PROSITE" id="PS50835">
    <property type="entry name" value="IG_LIKE"/>
    <property type="match status" value="4"/>
</dbReference>
<dbReference type="GO" id="GO:0045121">
    <property type="term" value="C:membrane raft"/>
    <property type="evidence" value="ECO:0007669"/>
    <property type="project" value="UniProtKB-SubCell"/>
</dbReference>
<evidence type="ECO:0000256" key="6">
    <source>
        <dbReference type="ARBA" id="ARBA00022692"/>
    </source>
</evidence>
<evidence type="ECO:0000256" key="7">
    <source>
        <dbReference type="ARBA" id="ARBA00022729"/>
    </source>
</evidence>
<feature type="compositionally biased region" description="Basic and acidic residues" evidence="17">
    <location>
        <begin position="713"/>
        <end position="723"/>
    </location>
</feature>
<dbReference type="Gene3D" id="2.60.40.10">
    <property type="entry name" value="Immunoglobulins"/>
    <property type="match status" value="3"/>
</dbReference>
<feature type="domain" description="Ig-like" evidence="20">
    <location>
        <begin position="6"/>
        <end position="125"/>
    </location>
</feature>
<dbReference type="Pfam" id="PF17736">
    <property type="entry name" value="Ig_C17orf99"/>
    <property type="match status" value="1"/>
</dbReference>
<dbReference type="Pfam" id="PF13927">
    <property type="entry name" value="Ig_3"/>
    <property type="match status" value="1"/>
</dbReference>
<dbReference type="GO" id="GO:0007166">
    <property type="term" value="P:cell surface receptor signaling pathway"/>
    <property type="evidence" value="ECO:0007669"/>
    <property type="project" value="TreeGrafter"/>
</dbReference>
<keyword evidence="5" id="KW-0597">Phosphoprotein</keyword>
<keyword evidence="15" id="KW-0393">Immunoglobulin domain</keyword>
<keyword evidence="13" id="KW-1015">Disulfide bond</keyword>
<dbReference type="SMART" id="SM00409">
    <property type="entry name" value="IG"/>
    <property type="match status" value="4"/>
</dbReference>
<keyword evidence="9" id="KW-0130">Cell adhesion</keyword>
<proteinExistence type="predicted"/>
<dbReference type="Proteomes" id="UP000504630">
    <property type="component" value="Chromosome 8"/>
</dbReference>
<dbReference type="PANTHER" id="PTHR11481:SF5">
    <property type="entry name" value="PLATELET ENDOTHELIAL CELL ADHESION MOLECULE"/>
    <property type="match status" value="1"/>
</dbReference>
<feature type="domain" description="Ig-like" evidence="20">
    <location>
        <begin position="510"/>
        <end position="596"/>
    </location>
</feature>
<keyword evidence="4" id="KW-1003">Cell membrane</keyword>
<evidence type="ECO:0000259" key="20">
    <source>
        <dbReference type="PROSITE" id="PS50835"/>
    </source>
</evidence>
<dbReference type="PANTHER" id="PTHR11481">
    <property type="entry name" value="IMMUNOGLOBULIN FC RECEPTOR"/>
    <property type="match status" value="1"/>
</dbReference>
<dbReference type="SUPFAM" id="SSF48726">
    <property type="entry name" value="Immunoglobulin"/>
    <property type="match status" value="3"/>
</dbReference>
<protein>
    <recommendedName>
        <fullName evidence="16">Platelet endothelial cell adhesion molecule</fullName>
    </recommendedName>
</protein>
<evidence type="ECO:0000256" key="4">
    <source>
        <dbReference type="ARBA" id="ARBA00022475"/>
    </source>
</evidence>
<feature type="compositionally biased region" description="Basic and acidic residues" evidence="17">
    <location>
        <begin position="753"/>
        <end position="773"/>
    </location>
</feature>
<keyword evidence="12 18" id="KW-0472">Membrane</keyword>
<dbReference type="GO" id="GO:0006955">
    <property type="term" value="P:immune response"/>
    <property type="evidence" value="ECO:0007669"/>
    <property type="project" value="TreeGrafter"/>
</dbReference>
<keyword evidence="7 19" id="KW-0732">Signal</keyword>
<sequence>MDSRPPNLLLLLLTCLLHFWQYARGQSSYTIDTVGLMILPNSTVLSGTPVILRCEVKVSHDNIPHLTHTFQLTRDDVLIDSSTTGKDLIDYELNPARAADSGSYECRVTVKDKSKASYSQKLNVTGLQTPILYLNKTTPYESEEFIATCSAPEEKGSLNFRFFQRFRNGDSLKIKQPAPTGNSSETTLVLRSIGDSHLYCDYEVNLVSGARRSKSSKEIQVVVKGLHISPIMNVLPATEVYEGVIIEVVCKVVNPPKNIEVFLTRDRRILKQAPVSLSYLFTAQEGDSGELVCKAESGNVQKETYKTITVKELFSKPRLTVNPMDIFEGDRFKLTCSVSIYVPESISNDSIKFSIYKDNVKLPCADTYITKAHPSKNGNYTCKAQAASVTHSFVKESQKVVVKAKVPVSKPMLSVVGGTLVLGKRFQLLCHSDNGTLPIVYTLHTPERRNEVIVVSKPGERAIFNSSAIYKTSDLNGFLCHVKNSQNRAPMTGLGQQLLRSIIIEPVSKPVLTMLPGAGGISEGQDVTLVCSVQRGTLPISFTWYHTDTEAALAFQTANELEGSYSIRNVRGEHRGGYYCVSTNLVNETKQSHTVMIGVKMAGWKKGLIAVIIFFVLLILALILIVAFKRRLLLFKRKRTGELSVKSASTKAERLSLTQAEVNEAANVTPGMIGKSVWSEHASGSESEDQSSVTAPEKPPEPQYTEVQTRQADPTREPVKKGTDTVYSEVRNSKQGAPEQADGGSVEYAQLNHDTDHHSDRGNHGDHHSVQDDHLDEIDDDSVHINTADLGEGKHEPMPDC</sequence>
<dbReference type="AlphaFoldDB" id="A0A6J2Q6V2"/>
<organism evidence="21 22">
    <name type="scientific">Cottoperca gobio</name>
    <name type="common">Frogmouth</name>
    <name type="synonym">Aphritis gobio</name>
    <dbReference type="NCBI Taxonomy" id="56716"/>
    <lineage>
        <taxon>Eukaryota</taxon>
        <taxon>Metazoa</taxon>
        <taxon>Chordata</taxon>
        <taxon>Craniata</taxon>
        <taxon>Vertebrata</taxon>
        <taxon>Euteleostomi</taxon>
        <taxon>Actinopterygii</taxon>
        <taxon>Neopterygii</taxon>
        <taxon>Teleostei</taxon>
        <taxon>Neoteleostei</taxon>
        <taxon>Acanthomorphata</taxon>
        <taxon>Eupercaria</taxon>
        <taxon>Perciformes</taxon>
        <taxon>Notothenioidei</taxon>
        <taxon>Bovichtidae</taxon>
        <taxon>Cottoperca</taxon>
    </lineage>
</organism>
<evidence type="ECO:0000256" key="14">
    <source>
        <dbReference type="ARBA" id="ARBA00023180"/>
    </source>
</evidence>
<feature type="domain" description="Ig-like" evidence="20">
    <location>
        <begin position="317"/>
        <end position="401"/>
    </location>
</feature>
<evidence type="ECO:0000256" key="16">
    <source>
        <dbReference type="ARBA" id="ARBA00049765"/>
    </source>
</evidence>
<dbReference type="InterPro" id="IPR050488">
    <property type="entry name" value="Ig_Fc_receptor"/>
</dbReference>
<dbReference type="InterPro" id="IPR007110">
    <property type="entry name" value="Ig-like_dom"/>
</dbReference>
<feature type="chain" id="PRO_5026799359" description="Platelet endothelial cell adhesion molecule" evidence="19">
    <location>
        <begin position="26"/>
        <end position="801"/>
    </location>
</feature>
<comment type="subcellular location">
    <subcellularLocation>
        <location evidence="2">Cell junction</location>
    </subcellularLocation>
    <subcellularLocation>
        <location evidence="1">Cell membrane</location>
        <topology evidence="1">Single-pass type I membrane protein</topology>
    </subcellularLocation>
    <subcellularLocation>
        <location evidence="3">Membrane raft</location>
    </subcellularLocation>
</comment>
<evidence type="ECO:0000256" key="1">
    <source>
        <dbReference type="ARBA" id="ARBA00004251"/>
    </source>
</evidence>
<dbReference type="CTD" id="569386"/>
<dbReference type="GO" id="GO:0004888">
    <property type="term" value="F:transmembrane signaling receptor activity"/>
    <property type="evidence" value="ECO:0007669"/>
    <property type="project" value="TreeGrafter"/>
</dbReference>
<dbReference type="InterPro" id="IPR036179">
    <property type="entry name" value="Ig-like_dom_sf"/>
</dbReference>
<feature type="transmembrane region" description="Helical" evidence="18">
    <location>
        <begin position="607"/>
        <end position="628"/>
    </location>
</feature>
<evidence type="ECO:0000256" key="3">
    <source>
        <dbReference type="ARBA" id="ARBA00004285"/>
    </source>
</evidence>
<feature type="compositionally biased region" description="Basic and acidic residues" evidence="17">
    <location>
        <begin position="791"/>
        <end position="801"/>
    </location>
</feature>
<evidence type="ECO:0000256" key="8">
    <source>
        <dbReference type="ARBA" id="ARBA00022737"/>
    </source>
</evidence>
<name>A0A6J2Q6V2_COTGO</name>
<evidence type="ECO:0000256" key="2">
    <source>
        <dbReference type="ARBA" id="ARBA00004282"/>
    </source>
</evidence>
<evidence type="ECO:0000256" key="10">
    <source>
        <dbReference type="ARBA" id="ARBA00022949"/>
    </source>
</evidence>
<dbReference type="SMART" id="SM00408">
    <property type="entry name" value="IGc2"/>
    <property type="match status" value="2"/>
</dbReference>
<dbReference type="KEGG" id="cgob:115012602"/>
<evidence type="ECO:0000256" key="15">
    <source>
        <dbReference type="ARBA" id="ARBA00023319"/>
    </source>
</evidence>
<dbReference type="FunCoup" id="A0A6J2Q6V2">
    <property type="interactions" value="1130"/>
</dbReference>
<dbReference type="GO" id="GO:0009897">
    <property type="term" value="C:external side of plasma membrane"/>
    <property type="evidence" value="ECO:0007669"/>
    <property type="project" value="TreeGrafter"/>
</dbReference>
<feature type="domain" description="Ig-like" evidence="20">
    <location>
        <begin position="230"/>
        <end position="309"/>
    </location>
</feature>
<dbReference type="Pfam" id="PF13895">
    <property type="entry name" value="Ig_2"/>
    <property type="match status" value="1"/>
</dbReference>
<dbReference type="GO" id="GO:0070161">
    <property type="term" value="C:anchoring junction"/>
    <property type="evidence" value="ECO:0007669"/>
    <property type="project" value="UniProtKB-SubCell"/>
</dbReference>
<dbReference type="GeneID" id="115012602"/>
<keyword evidence="6 18" id="KW-0812">Transmembrane</keyword>
<keyword evidence="14" id="KW-0325">Glycoprotein</keyword>
<feature type="signal peptide" evidence="19">
    <location>
        <begin position="1"/>
        <end position="25"/>
    </location>
</feature>
<keyword evidence="10" id="KW-0965">Cell junction</keyword>
<keyword evidence="11 18" id="KW-1133">Transmembrane helix</keyword>
<keyword evidence="21" id="KW-1185">Reference proteome</keyword>
<feature type="compositionally biased region" description="Polar residues" evidence="17">
    <location>
        <begin position="682"/>
        <end position="694"/>
    </location>
</feature>
<evidence type="ECO:0000256" key="9">
    <source>
        <dbReference type="ARBA" id="ARBA00022889"/>
    </source>
</evidence>
<evidence type="ECO:0000256" key="17">
    <source>
        <dbReference type="SAM" id="MobiDB-lite"/>
    </source>
</evidence>
<evidence type="ECO:0000313" key="21">
    <source>
        <dbReference type="Proteomes" id="UP000504630"/>
    </source>
</evidence>
<dbReference type="InterPro" id="IPR040878">
    <property type="entry name" value="IL-40-like_Ig"/>
</dbReference>
<reference evidence="22" key="1">
    <citation type="submission" date="2025-08" db="UniProtKB">
        <authorList>
            <consortium name="RefSeq"/>
        </authorList>
    </citation>
    <scope>IDENTIFICATION</scope>
</reference>
<evidence type="ECO:0000256" key="13">
    <source>
        <dbReference type="ARBA" id="ARBA00023157"/>
    </source>
</evidence>